<evidence type="ECO:0000313" key="23">
    <source>
        <dbReference type="Proteomes" id="UP001281024"/>
    </source>
</evidence>
<dbReference type="PANTHER" id="PTHR43340:SF1">
    <property type="entry name" value="HYPOXANTHINE PHOSPHORIBOSYLTRANSFERASE"/>
    <property type="match status" value="1"/>
</dbReference>
<keyword evidence="10 16" id="KW-0479">Metal-binding</keyword>
<dbReference type="GO" id="GO:0000166">
    <property type="term" value="F:nucleotide binding"/>
    <property type="evidence" value="ECO:0007669"/>
    <property type="project" value="UniProtKB-KW"/>
</dbReference>
<gene>
    <name evidence="18" type="primary">hpt</name>
    <name evidence="20" type="synonym">hprT</name>
    <name evidence="19" type="ORF">ATX59_00980</name>
    <name evidence="18" type="ORF">GA838_04425</name>
    <name evidence="20" type="ORF">OENI_0188</name>
</gene>
<comment type="similarity">
    <text evidence="6 16">Belongs to the purine/pyrimidine phosphoribosyltransferase family.</text>
</comment>
<keyword evidence="13 16" id="KW-0460">Magnesium</keyword>
<dbReference type="InterPro" id="IPR005904">
    <property type="entry name" value="Hxn_phspho_trans"/>
</dbReference>
<comment type="catalytic activity">
    <reaction evidence="15">
        <text>IMP + diphosphate = hypoxanthine + 5-phospho-alpha-D-ribose 1-diphosphate</text>
        <dbReference type="Rhea" id="RHEA:17973"/>
        <dbReference type="ChEBI" id="CHEBI:17368"/>
        <dbReference type="ChEBI" id="CHEBI:33019"/>
        <dbReference type="ChEBI" id="CHEBI:58017"/>
        <dbReference type="ChEBI" id="CHEBI:58053"/>
        <dbReference type="EC" id="2.4.2.8"/>
    </reaction>
    <physiologicalReaction direction="right-to-left" evidence="15">
        <dbReference type="Rhea" id="RHEA:17975"/>
    </physiologicalReaction>
</comment>
<dbReference type="GO" id="GO:0046100">
    <property type="term" value="P:hypoxanthine metabolic process"/>
    <property type="evidence" value="ECO:0007669"/>
    <property type="project" value="TreeGrafter"/>
</dbReference>
<keyword evidence="7 16" id="KW-0963">Cytoplasm</keyword>
<evidence type="ECO:0000256" key="2">
    <source>
        <dbReference type="ARBA" id="ARBA00002049"/>
    </source>
</evidence>
<dbReference type="FunFam" id="3.40.50.2020:FF:000006">
    <property type="entry name" value="Hypoxanthine phosphoribosyltransferase"/>
    <property type="match status" value="1"/>
</dbReference>
<evidence type="ECO:0000256" key="5">
    <source>
        <dbReference type="ARBA" id="ARBA00004676"/>
    </source>
</evidence>
<dbReference type="EMBL" id="WERV01000003">
    <property type="protein sequence ID" value="MDV7715016.1"/>
    <property type="molecule type" value="Genomic_DNA"/>
</dbReference>
<dbReference type="UniPathway" id="UPA00909">
    <property type="reaction ID" value="UER00887"/>
</dbReference>
<comment type="pathway">
    <text evidence="5">Purine metabolism; GMP biosynthesis via salvage pathway; GMP from guanine: step 1/1.</text>
</comment>
<dbReference type="Proteomes" id="UP000294726">
    <property type="component" value="Chromosome"/>
</dbReference>
<dbReference type="AlphaFoldDB" id="A0A3S7H260"/>
<comment type="catalytic activity">
    <reaction evidence="14">
        <text>GMP + diphosphate = guanine + 5-phospho-alpha-D-ribose 1-diphosphate</text>
        <dbReference type="Rhea" id="RHEA:25424"/>
        <dbReference type="ChEBI" id="CHEBI:16235"/>
        <dbReference type="ChEBI" id="CHEBI:33019"/>
        <dbReference type="ChEBI" id="CHEBI:58017"/>
        <dbReference type="ChEBI" id="CHEBI:58115"/>
        <dbReference type="EC" id="2.4.2.8"/>
    </reaction>
    <physiologicalReaction direction="right-to-left" evidence="14">
        <dbReference type="Rhea" id="RHEA:25426"/>
    </physiologicalReaction>
</comment>
<dbReference type="PANTHER" id="PTHR43340">
    <property type="entry name" value="HYPOXANTHINE-GUANINE PHOSPHORIBOSYLTRANSFERASE"/>
    <property type="match status" value="1"/>
</dbReference>
<evidence type="ECO:0000256" key="9">
    <source>
        <dbReference type="ARBA" id="ARBA00022679"/>
    </source>
</evidence>
<organism evidence="18 23">
    <name type="scientific">Oenococcus oeni</name>
    <name type="common">Leuconostoc oenos</name>
    <dbReference type="NCBI Taxonomy" id="1247"/>
    <lineage>
        <taxon>Bacteria</taxon>
        <taxon>Bacillati</taxon>
        <taxon>Bacillota</taxon>
        <taxon>Bacilli</taxon>
        <taxon>Lactobacillales</taxon>
        <taxon>Lactobacillaceae</taxon>
        <taxon>Oenococcus</taxon>
    </lineage>
</organism>
<evidence type="ECO:0000313" key="18">
    <source>
        <dbReference type="EMBL" id="MDV7715016.1"/>
    </source>
</evidence>
<dbReference type="GO" id="GO:0006166">
    <property type="term" value="P:purine ribonucleoside salvage"/>
    <property type="evidence" value="ECO:0007669"/>
    <property type="project" value="UniProtKB-KW"/>
</dbReference>
<evidence type="ECO:0000256" key="1">
    <source>
        <dbReference type="ARBA" id="ARBA00001946"/>
    </source>
</evidence>
<evidence type="ECO:0000256" key="11">
    <source>
        <dbReference type="ARBA" id="ARBA00022726"/>
    </source>
</evidence>
<keyword evidence="12 16" id="KW-0547">Nucleotide-binding</keyword>
<evidence type="ECO:0000256" key="16">
    <source>
        <dbReference type="RuleBase" id="RU364099"/>
    </source>
</evidence>
<dbReference type="GO" id="GO:0006178">
    <property type="term" value="P:guanine salvage"/>
    <property type="evidence" value="ECO:0007669"/>
    <property type="project" value="TreeGrafter"/>
</dbReference>
<dbReference type="GO" id="GO:0052657">
    <property type="term" value="F:guanine phosphoribosyltransferase activity"/>
    <property type="evidence" value="ECO:0007669"/>
    <property type="project" value="UniProtKB-ARBA"/>
</dbReference>
<keyword evidence="9 16" id="KW-0808">Transferase</keyword>
<evidence type="ECO:0000256" key="6">
    <source>
        <dbReference type="ARBA" id="ARBA00008391"/>
    </source>
</evidence>
<sequence>MTDTDPRFSKILHDHREIETAAKRIGAQIDRDYAGKTPILVVVLKGAVMWAGDLFKNISIDVEMDFIDIASYHGGIASSNEITLRTDLTSDVKDRDVIIVEDIVDTGLSLRYLESLLSRRGARSVKTATMLNKQKGHKVDIRADYVGFEIDNEFVAGYGLDYQEIWRNLPFIGVVNPDIYS</sequence>
<keyword evidence="11 16" id="KW-0660">Purine salvage</keyword>
<evidence type="ECO:0000256" key="15">
    <source>
        <dbReference type="ARBA" id="ARBA00049402"/>
    </source>
</evidence>
<dbReference type="CDD" id="cd06223">
    <property type="entry name" value="PRTases_typeI"/>
    <property type="match status" value="1"/>
</dbReference>
<dbReference type="EMBL" id="LR031358">
    <property type="protein sequence ID" value="VDB97184.1"/>
    <property type="molecule type" value="Genomic_DNA"/>
</dbReference>
<dbReference type="InterPro" id="IPR029057">
    <property type="entry name" value="PRTase-like"/>
</dbReference>
<evidence type="ECO:0000256" key="4">
    <source>
        <dbReference type="ARBA" id="ARBA00004669"/>
    </source>
</evidence>
<evidence type="ECO:0000256" key="14">
    <source>
        <dbReference type="ARBA" id="ARBA00048811"/>
    </source>
</evidence>
<dbReference type="RefSeq" id="WP_002823032.1">
    <property type="nucleotide sequence ID" value="NZ_CP014324.1"/>
</dbReference>
<dbReference type="InterPro" id="IPR050408">
    <property type="entry name" value="HGPRT"/>
</dbReference>
<dbReference type="NCBIfam" id="TIGR01203">
    <property type="entry name" value="HGPRTase"/>
    <property type="match status" value="1"/>
</dbReference>
<evidence type="ECO:0000256" key="3">
    <source>
        <dbReference type="ARBA" id="ARBA00004496"/>
    </source>
</evidence>
<reference evidence="20 22" key="2">
    <citation type="submission" date="2018-08" db="EMBL/GenBank/DDBJ databases">
        <authorList>
            <person name="Lorentzen P. G. S. M."/>
        </authorList>
    </citation>
    <scope>NUCLEOTIDE SEQUENCE [LARGE SCALE GENOMIC DNA]</scope>
    <source>
        <strain evidence="20 22">CRBO_1381</strain>
    </source>
</reference>
<dbReference type="GO" id="GO:0032264">
    <property type="term" value="P:IMP salvage"/>
    <property type="evidence" value="ECO:0007669"/>
    <property type="project" value="UniProtKB-UniPathway"/>
</dbReference>
<dbReference type="UniPathway" id="UPA00591">
    <property type="reaction ID" value="UER00648"/>
</dbReference>
<dbReference type="Proteomes" id="UP000181728">
    <property type="component" value="Unassembled WGS sequence"/>
</dbReference>
<evidence type="ECO:0000259" key="17">
    <source>
        <dbReference type="Pfam" id="PF00156"/>
    </source>
</evidence>
<evidence type="ECO:0000256" key="7">
    <source>
        <dbReference type="ARBA" id="ARBA00022490"/>
    </source>
</evidence>
<dbReference type="Proteomes" id="UP001281024">
    <property type="component" value="Unassembled WGS sequence"/>
</dbReference>
<protein>
    <recommendedName>
        <fullName evidence="16">Hypoxanthine phosphoribosyltransferase</fullName>
        <ecNumber evidence="16">2.4.2.8</ecNumber>
    </recommendedName>
</protein>
<evidence type="ECO:0000256" key="12">
    <source>
        <dbReference type="ARBA" id="ARBA00022741"/>
    </source>
</evidence>
<name>A0A3S7H260_OENOE</name>
<dbReference type="GO" id="GO:0005829">
    <property type="term" value="C:cytosol"/>
    <property type="evidence" value="ECO:0007669"/>
    <property type="project" value="TreeGrafter"/>
</dbReference>
<dbReference type="SUPFAM" id="SSF53271">
    <property type="entry name" value="PRTase-like"/>
    <property type="match status" value="1"/>
</dbReference>
<dbReference type="InterPro" id="IPR000836">
    <property type="entry name" value="PRTase_dom"/>
</dbReference>
<evidence type="ECO:0000313" key="20">
    <source>
        <dbReference type="EMBL" id="VDB97184.1"/>
    </source>
</evidence>
<dbReference type="GO" id="GO:0004422">
    <property type="term" value="F:hypoxanthine phosphoribosyltransferase activity"/>
    <property type="evidence" value="ECO:0007669"/>
    <property type="project" value="InterPro"/>
</dbReference>
<dbReference type="Pfam" id="PF00156">
    <property type="entry name" value="Pribosyltran"/>
    <property type="match status" value="1"/>
</dbReference>
<evidence type="ECO:0000313" key="19">
    <source>
        <dbReference type="EMBL" id="OIM22095.1"/>
    </source>
</evidence>
<proteinExistence type="inferred from homology"/>
<evidence type="ECO:0000256" key="10">
    <source>
        <dbReference type="ARBA" id="ARBA00022723"/>
    </source>
</evidence>
<evidence type="ECO:0000256" key="13">
    <source>
        <dbReference type="ARBA" id="ARBA00022842"/>
    </source>
</evidence>
<dbReference type="Gene3D" id="3.40.50.2020">
    <property type="match status" value="1"/>
</dbReference>
<reference evidence="19 21" key="1">
    <citation type="journal article" date="2016" name="BMC Genomics">
        <title>Consensus pan-genome assembly of the specialised wine bacterium Oenococcus oeni.</title>
        <authorList>
            <person name="Sternes P.R."/>
            <person name="Borneman A.R."/>
        </authorList>
    </citation>
    <scope>NUCLEOTIDE SEQUENCE [LARGE SCALE GENOMIC DNA]</scope>
    <source>
        <strain evidence="19 21">AWRIB661</strain>
    </source>
</reference>
<comment type="cofactor">
    <cofactor evidence="1 16">
        <name>Mg(2+)</name>
        <dbReference type="ChEBI" id="CHEBI:18420"/>
    </cofactor>
</comment>
<dbReference type="EMBL" id="MLOK01000011">
    <property type="protein sequence ID" value="OIM22095.1"/>
    <property type="molecule type" value="Genomic_DNA"/>
</dbReference>
<evidence type="ECO:0000313" key="21">
    <source>
        <dbReference type="Proteomes" id="UP000181728"/>
    </source>
</evidence>
<feature type="domain" description="Phosphoribosyltransferase" evidence="17">
    <location>
        <begin position="11"/>
        <end position="163"/>
    </location>
</feature>
<dbReference type="EC" id="2.4.2.8" evidence="16"/>
<dbReference type="GO" id="GO:0000287">
    <property type="term" value="F:magnesium ion binding"/>
    <property type="evidence" value="ECO:0007669"/>
    <property type="project" value="TreeGrafter"/>
</dbReference>
<evidence type="ECO:0000256" key="8">
    <source>
        <dbReference type="ARBA" id="ARBA00022676"/>
    </source>
</evidence>
<keyword evidence="8 16" id="KW-0328">Glycosyltransferase</keyword>
<evidence type="ECO:0000313" key="22">
    <source>
        <dbReference type="Proteomes" id="UP000294726"/>
    </source>
</evidence>
<reference evidence="18" key="3">
    <citation type="submission" date="2019-10" db="EMBL/GenBank/DDBJ databases">
        <title>Malate fermentation in French cider.</title>
        <authorList>
            <person name="Cousin F.J."/>
            <person name="Medina Fernandez S."/>
            <person name="Misery B."/>
            <person name="Laplace J.-M."/>
            <person name="Cretenet M."/>
        </authorList>
    </citation>
    <scope>NUCLEOTIDE SEQUENCE</scope>
    <source>
        <strain evidence="18">UCMA15129</strain>
    </source>
</reference>
<comment type="subcellular location">
    <subcellularLocation>
        <location evidence="3 16">Cytoplasm</location>
    </subcellularLocation>
</comment>
<comment type="pathway">
    <text evidence="4 16">Purine metabolism; IMP biosynthesis via salvage pathway; IMP from hypoxanthine: step 1/1.</text>
</comment>
<comment type="function">
    <text evidence="2">Purine salvage pathway enzyme that catalyzes the transfer of the ribosyl-5-phosphate group from 5-phospho-alpha-D-ribose 1-diphosphate (PRPP) to the N9 position of the 6-oxopurines hypoxanthine and guanine to form the corresponding ribonucleotides IMP (inosine 5'-monophosphate) and GMP (guanosine 5'-monophosphate), with the release of PPi.</text>
</comment>
<dbReference type="GO" id="GO:0032263">
    <property type="term" value="P:GMP salvage"/>
    <property type="evidence" value="ECO:0007669"/>
    <property type="project" value="UniProtKB-UniPathway"/>
</dbReference>
<accession>A0A3S7H260</accession>